<dbReference type="PANTHER" id="PTHR43581:SF2">
    <property type="entry name" value="EXCINUCLEASE ATPASE SUBUNIT"/>
    <property type="match status" value="1"/>
</dbReference>
<dbReference type="CDD" id="cd00267">
    <property type="entry name" value="ABC_ATPase"/>
    <property type="match status" value="1"/>
</dbReference>
<dbReference type="Proteomes" id="UP000199524">
    <property type="component" value="Chromosome I"/>
</dbReference>
<name>A0A1H1S289_9PSED</name>
<accession>A0A1H1S289</accession>
<keyword evidence="3" id="KW-1185">Reference proteome</keyword>
<dbReference type="InterPro" id="IPR003593">
    <property type="entry name" value="AAA+_ATPase"/>
</dbReference>
<dbReference type="SUPFAM" id="SSF52540">
    <property type="entry name" value="P-loop containing nucleoside triphosphate hydrolases"/>
    <property type="match status" value="1"/>
</dbReference>
<evidence type="ECO:0000259" key="1">
    <source>
        <dbReference type="SMART" id="SM00382"/>
    </source>
</evidence>
<dbReference type="InterPro" id="IPR027417">
    <property type="entry name" value="P-loop_NTPase"/>
</dbReference>
<evidence type="ECO:0000313" key="3">
    <source>
        <dbReference type="Proteomes" id="UP000199524"/>
    </source>
</evidence>
<organism evidence="2 3">
    <name type="scientific">Pseudomonas asplenii</name>
    <dbReference type="NCBI Taxonomy" id="53407"/>
    <lineage>
        <taxon>Bacteria</taxon>
        <taxon>Pseudomonadati</taxon>
        <taxon>Pseudomonadota</taxon>
        <taxon>Gammaproteobacteria</taxon>
        <taxon>Pseudomonadales</taxon>
        <taxon>Pseudomonadaceae</taxon>
        <taxon>Pseudomonas</taxon>
    </lineage>
</organism>
<dbReference type="PANTHER" id="PTHR43581">
    <property type="entry name" value="ATP/GTP PHOSPHATASE"/>
    <property type="match status" value="1"/>
</dbReference>
<dbReference type="InterPro" id="IPR051396">
    <property type="entry name" value="Bact_Antivir_Def_Nuclease"/>
</dbReference>
<protein>
    <submittedName>
        <fullName evidence="2">AAA domain-containing protein, putative AbiEii toxin, Type IV TA system</fullName>
    </submittedName>
</protein>
<dbReference type="RefSeq" id="WP_157696368.1">
    <property type="nucleotide sequence ID" value="NZ_LT629777.1"/>
</dbReference>
<dbReference type="SMART" id="SM00382">
    <property type="entry name" value="AAA"/>
    <property type="match status" value="1"/>
</dbReference>
<evidence type="ECO:0000313" key="2">
    <source>
        <dbReference type="EMBL" id="SDS42102.1"/>
    </source>
</evidence>
<reference evidence="3" key="1">
    <citation type="submission" date="2016-10" db="EMBL/GenBank/DDBJ databases">
        <authorList>
            <person name="Varghese N."/>
            <person name="Submissions S."/>
        </authorList>
    </citation>
    <scope>NUCLEOTIDE SEQUENCE [LARGE SCALE GENOMIC DNA]</scope>
    <source>
        <strain evidence="3">ATCC 23835</strain>
    </source>
</reference>
<proteinExistence type="predicted"/>
<dbReference type="GO" id="GO:0016887">
    <property type="term" value="F:ATP hydrolysis activity"/>
    <property type="evidence" value="ECO:0007669"/>
    <property type="project" value="InterPro"/>
</dbReference>
<dbReference type="GO" id="GO:0005524">
    <property type="term" value="F:ATP binding"/>
    <property type="evidence" value="ECO:0007669"/>
    <property type="project" value="InterPro"/>
</dbReference>
<dbReference type="Gene3D" id="3.40.50.300">
    <property type="entry name" value="P-loop containing nucleotide triphosphate hydrolases"/>
    <property type="match status" value="2"/>
</dbReference>
<dbReference type="GeneID" id="300206549"/>
<feature type="domain" description="AAA+ ATPase" evidence="1">
    <location>
        <begin position="24"/>
        <end position="266"/>
    </location>
</feature>
<dbReference type="EMBL" id="LT629777">
    <property type="protein sequence ID" value="SDS42102.1"/>
    <property type="molecule type" value="Genomic_DNA"/>
</dbReference>
<dbReference type="AlphaFoldDB" id="A0A1H1S289"/>
<gene>
    <name evidence="2" type="ORF">SAMN05216598_1539</name>
</gene>
<sequence length="455" mass="52772">MKLTIQISNIQHVRSMVVDFDLSLCKLTCVVGRNGVGKTTLVKAMQNLRFADTFAQTSPTSIFGENSKLTYITDENKYSFHYDPDLRTLNSKDIIPEKIKTSVDAELPMPYGQRFNFFQSIVSADLEIRRSIVLEIYEHPEELINMLNGIYSTSRFDKLVEIKIKKTYYYCVLLEDSKYIREDHLSSGEFFLISLYRKIKGGSKLIIIDEIDISLDAAAQTKLAEKLRVFCQKYSVNIFFTTHSLPLMKTLEYGELFHLEETDGILSPATVSYNFIKSLLFGFEGWDKYILTEDEVLQRFLEFIINKFCSKIFYRFKIIYIGGAHNVVNLMKRNAAERFLTTEDNVISILDGDQADQKHVINYKNVHCIPFNSVEKKIYEDYLAGSEDLVKISNGIKFRDNKDMFSKLTGKKLMSESQIFEYLCNAYVNEITEFSEKLKSFLYDPIDSEIQFRIK</sequence>